<sequence length="265" mass="29411">MHTSPSDQFYIISLLLDHTMQQQQMSSLLTGRAAMISRPAACSGHRVVVPHGSGLPAKLGRVRAYAYRPTTRRAIKGSPVVAVVAAPKSSLLQDDVSVAAPPDPCLQLLQDAPYDKKATSQPHANSLSEERFFEVEMSVHDDDLDEYRVVNNAIYASYIHICRDVFLENVGIGVGYWTSTGNALALSDLNLKFFTPLKKGDRFVVKLKVVQIKGVRIIVDHLIETLPDRKLVLNARATAVCLNKNYRPTRVFPELSAKIHQFFLS</sequence>
<dbReference type="PANTHER" id="PTHR31793:SF25">
    <property type="entry name" value="OS04G0553100 PROTEIN"/>
    <property type="match status" value="1"/>
</dbReference>
<dbReference type="Proteomes" id="UP000729402">
    <property type="component" value="Unassembled WGS sequence"/>
</dbReference>
<proteinExistence type="predicted"/>
<protein>
    <recommendedName>
        <fullName evidence="3">Thioesterase domain-containing protein</fullName>
    </recommendedName>
</protein>
<comment type="caution">
    <text evidence="1">The sequence shown here is derived from an EMBL/GenBank/DDBJ whole genome shotgun (WGS) entry which is preliminary data.</text>
</comment>
<gene>
    <name evidence="1" type="ORF">GUJ93_ZPchr0014g46957</name>
</gene>
<reference evidence="1" key="2">
    <citation type="submission" date="2021-02" db="EMBL/GenBank/DDBJ databases">
        <authorList>
            <person name="Kimball J.A."/>
            <person name="Haas M.W."/>
            <person name="Macchietto M."/>
            <person name="Kono T."/>
            <person name="Duquette J."/>
            <person name="Shao M."/>
        </authorList>
    </citation>
    <scope>NUCLEOTIDE SEQUENCE</scope>
    <source>
        <tissue evidence="1">Fresh leaf tissue</tissue>
    </source>
</reference>
<evidence type="ECO:0000313" key="1">
    <source>
        <dbReference type="EMBL" id="KAG8083125.1"/>
    </source>
</evidence>
<evidence type="ECO:0000313" key="2">
    <source>
        <dbReference type="Proteomes" id="UP000729402"/>
    </source>
</evidence>
<dbReference type="InterPro" id="IPR050563">
    <property type="entry name" value="4-hydroxybenzoyl-CoA_TE"/>
</dbReference>
<dbReference type="PANTHER" id="PTHR31793">
    <property type="entry name" value="4-HYDROXYBENZOYL-COA THIOESTERASE FAMILY MEMBER"/>
    <property type="match status" value="1"/>
</dbReference>
<evidence type="ECO:0008006" key="3">
    <source>
        <dbReference type="Google" id="ProtNLM"/>
    </source>
</evidence>
<dbReference type="OrthoDB" id="588330at2759"/>
<dbReference type="EMBL" id="JAAALK010000086">
    <property type="protein sequence ID" value="KAG8083125.1"/>
    <property type="molecule type" value="Genomic_DNA"/>
</dbReference>
<dbReference type="AlphaFoldDB" id="A0A8J5TGA6"/>
<dbReference type="GO" id="GO:0016297">
    <property type="term" value="F:fatty acyl-[ACP] hydrolase activity"/>
    <property type="evidence" value="ECO:0007669"/>
    <property type="project" value="TreeGrafter"/>
</dbReference>
<reference evidence="1" key="1">
    <citation type="journal article" date="2021" name="bioRxiv">
        <title>Whole Genome Assembly and Annotation of Northern Wild Rice, Zizania palustris L., Supports a Whole Genome Duplication in the Zizania Genus.</title>
        <authorList>
            <person name="Haas M."/>
            <person name="Kono T."/>
            <person name="Macchietto M."/>
            <person name="Millas R."/>
            <person name="McGilp L."/>
            <person name="Shao M."/>
            <person name="Duquette J."/>
            <person name="Hirsch C.N."/>
            <person name="Kimball J."/>
        </authorList>
    </citation>
    <scope>NUCLEOTIDE SEQUENCE</scope>
    <source>
        <tissue evidence="1">Fresh leaf tissue</tissue>
    </source>
</reference>
<dbReference type="FunFam" id="3.10.129.10:FF:000066">
    <property type="entry name" value="Acyl-acyl carrier protein thioesterase ATL3 chloroplastic"/>
    <property type="match status" value="1"/>
</dbReference>
<dbReference type="CDD" id="cd00586">
    <property type="entry name" value="4HBT"/>
    <property type="match status" value="1"/>
</dbReference>
<organism evidence="1 2">
    <name type="scientific">Zizania palustris</name>
    <name type="common">Northern wild rice</name>
    <dbReference type="NCBI Taxonomy" id="103762"/>
    <lineage>
        <taxon>Eukaryota</taxon>
        <taxon>Viridiplantae</taxon>
        <taxon>Streptophyta</taxon>
        <taxon>Embryophyta</taxon>
        <taxon>Tracheophyta</taxon>
        <taxon>Spermatophyta</taxon>
        <taxon>Magnoliopsida</taxon>
        <taxon>Liliopsida</taxon>
        <taxon>Poales</taxon>
        <taxon>Poaceae</taxon>
        <taxon>BOP clade</taxon>
        <taxon>Oryzoideae</taxon>
        <taxon>Oryzeae</taxon>
        <taxon>Zizaniinae</taxon>
        <taxon>Zizania</taxon>
    </lineage>
</organism>
<name>A0A8J5TGA6_ZIZPA</name>
<dbReference type="Pfam" id="PF13279">
    <property type="entry name" value="4HBT_2"/>
    <property type="match status" value="1"/>
</dbReference>
<dbReference type="GO" id="GO:0009507">
    <property type="term" value="C:chloroplast"/>
    <property type="evidence" value="ECO:0007669"/>
    <property type="project" value="TreeGrafter"/>
</dbReference>
<keyword evidence="2" id="KW-1185">Reference proteome</keyword>
<accession>A0A8J5TGA6</accession>